<organism evidence="1">
    <name type="scientific">Anguilla anguilla</name>
    <name type="common">European freshwater eel</name>
    <name type="synonym">Muraena anguilla</name>
    <dbReference type="NCBI Taxonomy" id="7936"/>
    <lineage>
        <taxon>Eukaryota</taxon>
        <taxon>Metazoa</taxon>
        <taxon>Chordata</taxon>
        <taxon>Craniata</taxon>
        <taxon>Vertebrata</taxon>
        <taxon>Euteleostomi</taxon>
        <taxon>Actinopterygii</taxon>
        <taxon>Neopterygii</taxon>
        <taxon>Teleostei</taxon>
        <taxon>Anguilliformes</taxon>
        <taxon>Anguillidae</taxon>
        <taxon>Anguilla</taxon>
    </lineage>
</organism>
<proteinExistence type="predicted"/>
<reference evidence="1" key="2">
    <citation type="journal article" date="2015" name="Fish Shellfish Immunol.">
        <title>Early steps in the European eel (Anguilla anguilla)-Vibrio vulnificus interaction in the gills: Role of the RtxA13 toxin.</title>
        <authorList>
            <person name="Callol A."/>
            <person name="Pajuelo D."/>
            <person name="Ebbesson L."/>
            <person name="Teles M."/>
            <person name="MacKenzie S."/>
            <person name="Amaro C."/>
        </authorList>
    </citation>
    <scope>NUCLEOTIDE SEQUENCE</scope>
</reference>
<name>A0A0E9TBE6_ANGAN</name>
<sequence length="34" mass="3954">MRPLSLYSPAHFTLLTNTSKDCQYRVLRDGKCTH</sequence>
<dbReference type="EMBL" id="GBXM01057656">
    <property type="protein sequence ID" value="JAH50921.1"/>
    <property type="molecule type" value="Transcribed_RNA"/>
</dbReference>
<reference evidence="1" key="1">
    <citation type="submission" date="2014-11" db="EMBL/GenBank/DDBJ databases">
        <authorList>
            <person name="Amaro Gonzalez C."/>
        </authorList>
    </citation>
    <scope>NUCLEOTIDE SEQUENCE</scope>
</reference>
<accession>A0A0E9TBE6</accession>
<evidence type="ECO:0000313" key="1">
    <source>
        <dbReference type="EMBL" id="JAH50921.1"/>
    </source>
</evidence>
<dbReference type="AlphaFoldDB" id="A0A0E9TBE6"/>
<protein>
    <submittedName>
        <fullName evidence="1">Uncharacterized protein</fullName>
    </submittedName>
</protein>